<evidence type="ECO:0000313" key="2">
    <source>
        <dbReference type="Proteomes" id="UP000050378"/>
    </source>
</evidence>
<sequence length="282" mass="32566">MDLINFRVGHKTISLKILDILLTERYEGNLTSLPNENKSFIGVKDYMDTPTPIFDLGVVLNNRSTYEVNAALSELLVEREKEHLEWLNVLENNLSTGTSFTNSLDPSKSSFSRWYKDFETDNEDLKSIVAKLEKPYHALHVMASELLEVRKTQSKDSVIILFEEKKRQTLNQLNRLFESAREQISLDYKPIIIFTTKDGVTPHIGLLVDKVEDNINVKKEDIKPLEQLTSVGFDVDPQTKNMMRGLIKMKHKHSLLLDPSAIFRTEHLMRHEAEETEEYGLF</sequence>
<dbReference type="Gene3D" id="1.20.120.30">
    <property type="entry name" value="Aspartate receptor, ligand-binding domain"/>
    <property type="match status" value="1"/>
</dbReference>
<dbReference type="PATRIC" id="fig|570156.3.peg.2345"/>
<organism evidence="1 2">
    <name type="scientific">Pseudoalteromonas lipolytica</name>
    <dbReference type="NCBI Taxonomy" id="570156"/>
    <lineage>
        <taxon>Bacteria</taxon>
        <taxon>Pseudomonadati</taxon>
        <taxon>Pseudomonadota</taxon>
        <taxon>Gammaproteobacteria</taxon>
        <taxon>Alteromonadales</taxon>
        <taxon>Pseudoalteromonadaceae</taxon>
        <taxon>Pseudoalteromonas</taxon>
    </lineage>
</organism>
<gene>
    <name evidence="1" type="ORF">AOG27_20685</name>
</gene>
<evidence type="ECO:0000313" key="1">
    <source>
        <dbReference type="EMBL" id="KPM76502.1"/>
    </source>
</evidence>
<comment type="caution">
    <text evidence="1">The sequence shown here is derived from an EMBL/GenBank/DDBJ whole genome shotgun (WGS) entry which is preliminary data.</text>
</comment>
<proteinExistence type="predicted"/>
<dbReference type="OrthoDB" id="9181673at2"/>
<name>A0A0P7DZA9_9GAMM</name>
<dbReference type="RefSeq" id="WP_054554881.1">
    <property type="nucleotide sequence ID" value="NZ_LJTC01000021.1"/>
</dbReference>
<dbReference type="InterPro" id="IPR036061">
    <property type="entry name" value="CheW-like_dom_sf"/>
</dbReference>
<dbReference type="STRING" id="570156.AOG27_20685"/>
<dbReference type="EMBL" id="LJTC01000021">
    <property type="protein sequence ID" value="KPM76502.1"/>
    <property type="molecule type" value="Genomic_DNA"/>
</dbReference>
<reference evidence="1 2" key="1">
    <citation type="submission" date="2015-09" db="EMBL/GenBank/DDBJ databases">
        <title>Draft Genome Sequence of Pseudoalteromonas lipolytica UCD-48B.</title>
        <authorList>
            <person name="Krusor M."/>
            <person name="Coil D.A."/>
            <person name="Lang J.M."/>
            <person name="Eisen J.A."/>
            <person name="Alexiev A."/>
        </authorList>
    </citation>
    <scope>NUCLEOTIDE SEQUENCE [LARGE SCALE GENOMIC DNA]</scope>
    <source>
        <strain evidence="1 2">UCD-48B</strain>
    </source>
</reference>
<dbReference type="GO" id="GO:0007165">
    <property type="term" value="P:signal transduction"/>
    <property type="evidence" value="ECO:0007669"/>
    <property type="project" value="InterPro"/>
</dbReference>
<dbReference type="Proteomes" id="UP000050378">
    <property type="component" value="Unassembled WGS sequence"/>
</dbReference>
<accession>A0A0P7DZA9</accession>
<dbReference type="GO" id="GO:0006935">
    <property type="term" value="P:chemotaxis"/>
    <property type="evidence" value="ECO:0007669"/>
    <property type="project" value="InterPro"/>
</dbReference>
<dbReference type="SUPFAM" id="SSF50341">
    <property type="entry name" value="CheW-like"/>
    <property type="match status" value="2"/>
</dbReference>
<protein>
    <submittedName>
        <fullName evidence="1">Chemotaxis protein</fullName>
    </submittedName>
</protein>
<dbReference type="AlphaFoldDB" id="A0A0P7DZA9"/>